<dbReference type="RefSeq" id="WP_042872544.1">
    <property type="nucleotide sequence ID" value="NZ_CM001975.1"/>
</dbReference>
<accession>A0A5B8HI88</accession>
<dbReference type="STRING" id="568768.GCA_000406125_03193"/>
<dbReference type="KEGG" id="dic:Dpoa569_0000776"/>
<dbReference type="Proteomes" id="UP000320591">
    <property type="component" value="Chromosome"/>
</dbReference>
<gene>
    <name evidence="1" type="ORF">Dpoa569_0000776</name>
</gene>
<protein>
    <submittedName>
        <fullName evidence="1">Uncharacterized protein</fullName>
    </submittedName>
</protein>
<dbReference type="AlphaFoldDB" id="A0A5B8HI88"/>
<dbReference type="EMBL" id="CP042220">
    <property type="protein sequence ID" value="QDX29069.1"/>
    <property type="molecule type" value="Genomic_DNA"/>
</dbReference>
<evidence type="ECO:0000313" key="2">
    <source>
        <dbReference type="Proteomes" id="UP000320591"/>
    </source>
</evidence>
<organism evidence="1 2">
    <name type="scientific">Dickeya poaceiphila</name>
    <dbReference type="NCBI Taxonomy" id="568768"/>
    <lineage>
        <taxon>Bacteria</taxon>
        <taxon>Pseudomonadati</taxon>
        <taxon>Pseudomonadota</taxon>
        <taxon>Gammaproteobacteria</taxon>
        <taxon>Enterobacterales</taxon>
        <taxon>Pectobacteriaceae</taxon>
        <taxon>Dickeya</taxon>
    </lineage>
</organism>
<evidence type="ECO:0000313" key="1">
    <source>
        <dbReference type="EMBL" id="QDX29069.1"/>
    </source>
</evidence>
<sequence>MDPEQLFEYCIAKEKISVPQEWRAGTLQCVMELRRAVELVCTQRFDQAEPANGFFPKAIVDHYEATRG</sequence>
<reference evidence="1 2" key="1">
    <citation type="journal article" date="2019" name="Environ. Microbiol.">
        <title>The phytopathogenic nature of Dickeya aquatica 174/2 and the dynamic early evolution of Dickeya pathogenicity.</title>
        <authorList>
            <person name="Duprey A."/>
            <person name="Taib N."/>
            <person name="Leonard S."/>
            <person name="Garin T."/>
            <person name="Flandrois J.P."/>
            <person name="Nasser W."/>
            <person name="Brochier-Armanet C."/>
            <person name="Reverchon S."/>
        </authorList>
    </citation>
    <scope>NUCLEOTIDE SEQUENCE [LARGE SCALE GENOMIC DNA]</scope>
    <source>
        <strain evidence="1 2">NCPPB 569</strain>
    </source>
</reference>
<name>A0A5B8HI88_9GAMM</name>
<keyword evidence="2" id="KW-1185">Reference proteome</keyword>
<proteinExistence type="predicted"/>